<evidence type="ECO:0000313" key="1">
    <source>
        <dbReference type="EMBL" id="WVZ56433.1"/>
    </source>
</evidence>
<evidence type="ECO:0000313" key="2">
    <source>
        <dbReference type="Proteomes" id="UP001341281"/>
    </source>
</evidence>
<name>A0AAQ3SME1_PASNO</name>
<proteinExistence type="predicted"/>
<dbReference type="EMBL" id="CP144746">
    <property type="protein sequence ID" value="WVZ56436.1"/>
    <property type="molecule type" value="Genomic_DNA"/>
</dbReference>
<keyword evidence="2" id="KW-1185">Reference proteome</keyword>
<accession>A0AAQ3SME1</accession>
<organism evidence="1 2">
    <name type="scientific">Paspalum notatum var. saurae</name>
    <dbReference type="NCBI Taxonomy" id="547442"/>
    <lineage>
        <taxon>Eukaryota</taxon>
        <taxon>Viridiplantae</taxon>
        <taxon>Streptophyta</taxon>
        <taxon>Embryophyta</taxon>
        <taxon>Tracheophyta</taxon>
        <taxon>Spermatophyta</taxon>
        <taxon>Magnoliopsida</taxon>
        <taxon>Liliopsida</taxon>
        <taxon>Poales</taxon>
        <taxon>Poaceae</taxon>
        <taxon>PACMAD clade</taxon>
        <taxon>Panicoideae</taxon>
        <taxon>Andropogonodae</taxon>
        <taxon>Paspaleae</taxon>
        <taxon>Paspalinae</taxon>
        <taxon>Paspalum</taxon>
    </lineage>
</organism>
<protein>
    <submittedName>
        <fullName evidence="1">Uncharacterized protein</fullName>
    </submittedName>
</protein>
<sequence length="89" mass="9725">MYDSVSGLVFHQVPFITKRTAPGTAAHELKPEETHAFLAPALPCLLFSPSLRSLSPALVLRLRANRRLAGRRGGGRHIAFDQVHGQIPC</sequence>
<dbReference type="EMBL" id="CP144746">
    <property type="protein sequence ID" value="WVZ56433.1"/>
    <property type="molecule type" value="Genomic_DNA"/>
</dbReference>
<dbReference type="AlphaFoldDB" id="A0AAQ3SME1"/>
<reference evidence="1 2" key="1">
    <citation type="submission" date="2024-02" db="EMBL/GenBank/DDBJ databases">
        <title>High-quality chromosome-scale genome assembly of Pensacola bahiagrass (Paspalum notatum Flugge var. saurae).</title>
        <authorList>
            <person name="Vega J.M."/>
            <person name="Podio M."/>
            <person name="Orjuela J."/>
            <person name="Siena L.A."/>
            <person name="Pessino S.C."/>
            <person name="Combes M.C."/>
            <person name="Mariac C."/>
            <person name="Albertini E."/>
            <person name="Pupilli F."/>
            <person name="Ortiz J.P.A."/>
            <person name="Leblanc O."/>
        </authorList>
    </citation>
    <scope>NUCLEOTIDE SEQUENCE [LARGE SCALE GENOMIC DNA]</scope>
    <source>
        <strain evidence="1">R1</strain>
        <tissue evidence="1">Leaf</tissue>
    </source>
</reference>
<gene>
    <name evidence="1" type="ORF">U9M48_006968</name>
</gene>
<dbReference type="Proteomes" id="UP001341281">
    <property type="component" value="Chromosome 02"/>
</dbReference>